<dbReference type="InterPro" id="IPR036640">
    <property type="entry name" value="ABC1_TM_sf"/>
</dbReference>
<dbReference type="PROSITE" id="PS50929">
    <property type="entry name" value="ABC_TM1F"/>
    <property type="match status" value="1"/>
</dbReference>
<keyword evidence="6 13" id="KW-0067">ATP-binding</keyword>
<evidence type="ECO:0000256" key="5">
    <source>
        <dbReference type="ARBA" id="ARBA00022741"/>
    </source>
</evidence>
<evidence type="ECO:0000256" key="7">
    <source>
        <dbReference type="ARBA" id="ARBA00022989"/>
    </source>
</evidence>
<dbReference type="GO" id="GO:0005886">
    <property type="term" value="C:plasma membrane"/>
    <property type="evidence" value="ECO:0007669"/>
    <property type="project" value="UniProtKB-SubCell"/>
</dbReference>
<evidence type="ECO:0000259" key="11">
    <source>
        <dbReference type="PROSITE" id="PS50893"/>
    </source>
</evidence>
<dbReference type="InterPro" id="IPR039421">
    <property type="entry name" value="Type_1_exporter"/>
</dbReference>
<evidence type="ECO:0000259" key="12">
    <source>
        <dbReference type="PROSITE" id="PS50929"/>
    </source>
</evidence>
<dbReference type="GO" id="GO:0005524">
    <property type="term" value="F:ATP binding"/>
    <property type="evidence" value="ECO:0007669"/>
    <property type="project" value="UniProtKB-KW"/>
</dbReference>
<dbReference type="SUPFAM" id="SSF52540">
    <property type="entry name" value="P-loop containing nucleoside triphosphate hydrolases"/>
    <property type="match status" value="1"/>
</dbReference>
<feature type="transmembrane region" description="Helical" evidence="10">
    <location>
        <begin position="20"/>
        <end position="46"/>
    </location>
</feature>
<keyword evidence="3" id="KW-1003">Cell membrane</keyword>
<dbReference type="SUPFAM" id="SSF90123">
    <property type="entry name" value="ABC transporter transmembrane region"/>
    <property type="match status" value="1"/>
</dbReference>
<dbReference type="AlphaFoldDB" id="A0A286H1F0"/>
<feature type="region of interest" description="Disordered" evidence="9">
    <location>
        <begin position="567"/>
        <end position="586"/>
    </location>
</feature>
<evidence type="ECO:0000256" key="10">
    <source>
        <dbReference type="SAM" id="Phobius"/>
    </source>
</evidence>
<feature type="compositionally biased region" description="Low complexity" evidence="9">
    <location>
        <begin position="567"/>
        <end position="576"/>
    </location>
</feature>
<keyword evidence="7 10" id="KW-1133">Transmembrane helix</keyword>
<sequence length="586" mass="62515">MKDAGSSSWLRPVLAPLRPLFLEVLTISFFANVLAVAAPVFTLQVYDRVVYHNGLSTLQGLVLGMVLVVAFDYVLRQTRSRVLQRVALEIDVKVGRRLFDTLVGLPLRTLETRPASYWQGVFRDLETVRNTLSGATVVLLVDLPFVFLFVGLVFVIAAPVAWVIVAAFVVFLLIAWRSAASVTGAAGREKKQAGERDRLMAETILGRTTMKAVGMHDHLRPRWEDAQAAAIAQSVDRGMRSDGWVNLGHAMTIATTVAMTTVGALAIMEQQMTIGALIAANMLSGRMMGPMNQMVGAWRTVSGFRQSLRRLDGLFALPLERMAATITHERPAGRLSLEKVSFRYGAAANPVVSEVSLEVPPGGITCLVGRNGSGKTTLAKLLAGLYAPESGRVLLDGADVAQFSRDELARWIGVVPQDCVLFAGTIRDNIALGAPQAGDDEITAAAKAAGVHLAIMDMADGYATDVGEGGAVVSGGIRQRIAIARALVGDPPVIVMDEPSSNLDRQAEEDLAKSLARLAQDRNVVLVTHSPALLAVARSIVVIERGRIAAGGPAAQVLAWLNGQKPAGQAQPAAKPTPVPARTLLQ</sequence>
<keyword evidence="4 10" id="KW-0812">Transmembrane</keyword>
<evidence type="ECO:0000256" key="9">
    <source>
        <dbReference type="SAM" id="MobiDB-lite"/>
    </source>
</evidence>
<dbReference type="Pfam" id="PF00664">
    <property type="entry name" value="ABC_membrane"/>
    <property type="match status" value="1"/>
</dbReference>
<keyword evidence="8 10" id="KW-0472">Membrane</keyword>
<dbReference type="RefSeq" id="WP_097281542.1">
    <property type="nucleotide sequence ID" value="NZ_OCNJ01000016.1"/>
</dbReference>
<reference evidence="13 14" key="1">
    <citation type="submission" date="2017-09" db="EMBL/GenBank/DDBJ databases">
        <authorList>
            <person name="Ehlers B."/>
            <person name="Leendertz F.H."/>
        </authorList>
    </citation>
    <scope>NUCLEOTIDE SEQUENCE [LARGE SCALE GENOMIC DNA]</scope>
    <source>
        <strain evidence="13 14">USBA 140</strain>
    </source>
</reference>
<dbReference type="Pfam" id="PF00005">
    <property type="entry name" value="ABC_tran"/>
    <property type="match status" value="1"/>
</dbReference>
<evidence type="ECO:0000256" key="6">
    <source>
        <dbReference type="ARBA" id="ARBA00022840"/>
    </source>
</evidence>
<keyword evidence="5" id="KW-0547">Nucleotide-binding</keyword>
<feature type="domain" description="ABC transporter" evidence="11">
    <location>
        <begin position="335"/>
        <end position="570"/>
    </location>
</feature>
<keyword evidence="2" id="KW-0813">Transport</keyword>
<dbReference type="FunFam" id="3.40.50.300:FF:000299">
    <property type="entry name" value="ABC transporter ATP-binding protein/permease"/>
    <property type="match status" value="1"/>
</dbReference>
<dbReference type="GO" id="GO:0016887">
    <property type="term" value="F:ATP hydrolysis activity"/>
    <property type="evidence" value="ECO:0007669"/>
    <property type="project" value="InterPro"/>
</dbReference>
<protein>
    <submittedName>
        <fullName evidence="13">ATP-binding cassette, subfamily C, LapB</fullName>
    </submittedName>
</protein>
<dbReference type="GO" id="GO:0140359">
    <property type="term" value="F:ABC-type transporter activity"/>
    <property type="evidence" value="ECO:0007669"/>
    <property type="project" value="InterPro"/>
</dbReference>
<keyword evidence="14" id="KW-1185">Reference proteome</keyword>
<dbReference type="EMBL" id="OCNJ01000016">
    <property type="protein sequence ID" value="SOE01179.1"/>
    <property type="molecule type" value="Genomic_DNA"/>
</dbReference>
<dbReference type="Gene3D" id="3.40.50.300">
    <property type="entry name" value="P-loop containing nucleotide triphosphate hydrolases"/>
    <property type="match status" value="1"/>
</dbReference>
<dbReference type="InterPro" id="IPR047957">
    <property type="entry name" value="ABC_AprD-like_6TM"/>
</dbReference>
<dbReference type="PANTHER" id="PTHR24221">
    <property type="entry name" value="ATP-BINDING CASSETTE SUB-FAMILY B"/>
    <property type="match status" value="1"/>
</dbReference>
<dbReference type="InterPro" id="IPR003593">
    <property type="entry name" value="AAA+_ATPase"/>
</dbReference>
<evidence type="ECO:0000256" key="4">
    <source>
        <dbReference type="ARBA" id="ARBA00022692"/>
    </source>
</evidence>
<feature type="domain" description="ABC transmembrane type-1" evidence="12">
    <location>
        <begin position="24"/>
        <end position="303"/>
    </location>
</feature>
<proteinExistence type="predicted"/>
<dbReference type="OrthoDB" id="5288404at2"/>
<evidence type="ECO:0000313" key="14">
    <source>
        <dbReference type="Proteomes" id="UP000219621"/>
    </source>
</evidence>
<dbReference type="GO" id="GO:0034040">
    <property type="term" value="F:ATPase-coupled lipid transmembrane transporter activity"/>
    <property type="evidence" value="ECO:0007669"/>
    <property type="project" value="TreeGrafter"/>
</dbReference>
<feature type="transmembrane region" description="Helical" evidence="10">
    <location>
        <begin position="58"/>
        <end position="75"/>
    </location>
</feature>
<evidence type="ECO:0000256" key="3">
    <source>
        <dbReference type="ARBA" id="ARBA00022475"/>
    </source>
</evidence>
<dbReference type="PANTHER" id="PTHR24221:SF248">
    <property type="entry name" value="ABC TRANSPORTER TRANSMEMBRANE REGION"/>
    <property type="match status" value="1"/>
</dbReference>
<dbReference type="Proteomes" id="UP000219621">
    <property type="component" value="Unassembled WGS sequence"/>
</dbReference>
<evidence type="ECO:0000256" key="2">
    <source>
        <dbReference type="ARBA" id="ARBA00022448"/>
    </source>
</evidence>
<dbReference type="InterPro" id="IPR027417">
    <property type="entry name" value="P-loop_NTPase"/>
</dbReference>
<accession>A0A286H1F0</accession>
<gene>
    <name evidence="13" type="ORF">SAMN05421508_11660</name>
</gene>
<dbReference type="Gene3D" id="1.20.1560.10">
    <property type="entry name" value="ABC transporter type 1, transmembrane domain"/>
    <property type="match status" value="1"/>
</dbReference>
<comment type="subcellular location">
    <subcellularLocation>
        <location evidence="1">Cell membrane</location>
        <topology evidence="1">Multi-pass membrane protein</topology>
    </subcellularLocation>
</comment>
<evidence type="ECO:0000256" key="1">
    <source>
        <dbReference type="ARBA" id="ARBA00004651"/>
    </source>
</evidence>
<dbReference type="CDD" id="cd18586">
    <property type="entry name" value="ABC_6TM_PrtD_like"/>
    <property type="match status" value="1"/>
</dbReference>
<dbReference type="SMART" id="SM00382">
    <property type="entry name" value="AAA"/>
    <property type="match status" value="1"/>
</dbReference>
<dbReference type="InterPro" id="IPR011527">
    <property type="entry name" value="ABC1_TM_dom"/>
</dbReference>
<evidence type="ECO:0000313" key="13">
    <source>
        <dbReference type="EMBL" id="SOE01179.1"/>
    </source>
</evidence>
<feature type="transmembrane region" description="Helical" evidence="10">
    <location>
        <begin position="132"/>
        <end position="154"/>
    </location>
</feature>
<dbReference type="PROSITE" id="PS50893">
    <property type="entry name" value="ABC_TRANSPORTER_2"/>
    <property type="match status" value="1"/>
</dbReference>
<feature type="transmembrane region" description="Helical" evidence="10">
    <location>
        <begin position="247"/>
        <end position="268"/>
    </location>
</feature>
<dbReference type="InterPro" id="IPR003439">
    <property type="entry name" value="ABC_transporter-like_ATP-bd"/>
</dbReference>
<name>A0A286H1F0_9PROT</name>
<evidence type="ECO:0000256" key="8">
    <source>
        <dbReference type="ARBA" id="ARBA00023136"/>
    </source>
</evidence>
<feature type="transmembrane region" description="Helical" evidence="10">
    <location>
        <begin position="160"/>
        <end position="180"/>
    </location>
</feature>
<organism evidence="13 14">
    <name type="scientific">Caenispirillum bisanense</name>
    <dbReference type="NCBI Taxonomy" id="414052"/>
    <lineage>
        <taxon>Bacteria</taxon>
        <taxon>Pseudomonadati</taxon>
        <taxon>Pseudomonadota</taxon>
        <taxon>Alphaproteobacteria</taxon>
        <taxon>Rhodospirillales</taxon>
        <taxon>Novispirillaceae</taxon>
        <taxon>Caenispirillum</taxon>
    </lineage>
</organism>